<dbReference type="FunFam" id="3.50.7.10:FF:000007">
    <property type="entry name" value="1-phosphatidylinositol 3-phosphate 5-kinase isoform X1"/>
    <property type="match status" value="1"/>
</dbReference>
<evidence type="ECO:0000313" key="6">
    <source>
        <dbReference type="Proteomes" id="UP001180020"/>
    </source>
</evidence>
<keyword evidence="2" id="KW-0067">ATP-binding</keyword>
<dbReference type="SMART" id="SM00330">
    <property type="entry name" value="PIPKc"/>
    <property type="match status" value="1"/>
</dbReference>
<dbReference type="InterPro" id="IPR002423">
    <property type="entry name" value="Cpn60/GroEL/TCP-1"/>
</dbReference>
<accession>A0AAV9CFT5</accession>
<dbReference type="GO" id="GO:0005524">
    <property type="term" value="F:ATP binding"/>
    <property type="evidence" value="ECO:0007669"/>
    <property type="project" value="UniProtKB-UniRule"/>
</dbReference>
<evidence type="ECO:0000256" key="1">
    <source>
        <dbReference type="ARBA" id="ARBA00012009"/>
    </source>
</evidence>
<dbReference type="InterPro" id="IPR027410">
    <property type="entry name" value="TCP-1-like_intermed_sf"/>
</dbReference>
<feature type="region of interest" description="Disordered" evidence="3">
    <location>
        <begin position="1187"/>
        <end position="1207"/>
    </location>
</feature>
<dbReference type="GO" id="GO:0000285">
    <property type="term" value="F:1-phosphatidylinositol-3-phosphate 5-kinase activity"/>
    <property type="evidence" value="ECO:0007669"/>
    <property type="project" value="UniProtKB-EC"/>
</dbReference>
<feature type="domain" description="PIPK" evidence="4">
    <location>
        <begin position="1213"/>
        <end position="1448"/>
    </location>
</feature>
<proteinExistence type="predicted"/>
<dbReference type="EMBL" id="JAUJYO010000019">
    <property type="protein sequence ID" value="KAK1287138.1"/>
    <property type="molecule type" value="Genomic_DNA"/>
</dbReference>
<feature type="compositionally biased region" description="Polar residues" evidence="3">
    <location>
        <begin position="1041"/>
        <end position="1052"/>
    </location>
</feature>
<reference evidence="5" key="2">
    <citation type="submission" date="2023-06" db="EMBL/GenBank/DDBJ databases">
        <authorList>
            <person name="Ma L."/>
            <person name="Liu K.-W."/>
            <person name="Li Z."/>
            <person name="Hsiao Y.-Y."/>
            <person name="Qi Y."/>
            <person name="Fu T."/>
            <person name="Tang G."/>
            <person name="Zhang D."/>
            <person name="Sun W.-H."/>
            <person name="Liu D.-K."/>
            <person name="Li Y."/>
            <person name="Chen G.-Z."/>
            <person name="Liu X.-D."/>
            <person name="Liao X.-Y."/>
            <person name="Jiang Y.-T."/>
            <person name="Yu X."/>
            <person name="Hao Y."/>
            <person name="Huang J."/>
            <person name="Zhao X.-W."/>
            <person name="Ke S."/>
            <person name="Chen Y.-Y."/>
            <person name="Wu W.-L."/>
            <person name="Hsu J.-L."/>
            <person name="Lin Y.-F."/>
            <person name="Huang M.-D."/>
            <person name="Li C.-Y."/>
            <person name="Huang L."/>
            <person name="Wang Z.-W."/>
            <person name="Zhao X."/>
            <person name="Zhong W.-Y."/>
            <person name="Peng D.-H."/>
            <person name="Ahmad S."/>
            <person name="Lan S."/>
            <person name="Zhang J.-S."/>
            <person name="Tsai W.-C."/>
            <person name="Van De Peer Y."/>
            <person name="Liu Z.-J."/>
        </authorList>
    </citation>
    <scope>NUCLEOTIDE SEQUENCE</scope>
    <source>
        <strain evidence="5">CP</strain>
        <tissue evidence="5">Leaves</tissue>
    </source>
</reference>
<dbReference type="Pfam" id="PF01504">
    <property type="entry name" value="PIP5K"/>
    <property type="match status" value="1"/>
</dbReference>
<evidence type="ECO:0000256" key="2">
    <source>
        <dbReference type="PROSITE-ProRule" id="PRU00781"/>
    </source>
</evidence>
<feature type="compositionally biased region" description="Basic and acidic residues" evidence="3">
    <location>
        <begin position="1187"/>
        <end position="1202"/>
    </location>
</feature>
<dbReference type="Pfam" id="PF00118">
    <property type="entry name" value="Cpn60_TCP1"/>
    <property type="match status" value="1"/>
</dbReference>
<dbReference type="PROSITE" id="PS51455">
    <property type="entry name" value="PIPK"/>
    <property type="match status" value="1"/>
</dbReference>
<dbReference type="GO" id="GO:0046854">
    <property type="term" value="P:phosphatidylinositol phosphate biosynthetic process"/>
    <property type="evidence" value="ECO:0007669"/>
    <property type="project" value="TreeGrafter"/>
</dbReference>
<dbReference type="InterPro" id="IPR027484">
    <property type="entry name" value="PInositol-4-P-5-kinase_N"/>
</dbReference>
<sequence length="1448" mass="161300">MMTRANGDGDLDTGQENCESGVTVADIDIQQTDVNNNLSLSSSHSQLEDTSCSIPIANNDGDDSENTLGSTNQSFASFKEDEETPPPSNIEKDPVIWMPPEPENKEDDMESVANCDDDDECSDGVKWGQPLSLSSEEQSRSWVKEERQKVMGLMKKDFKYVVKKFLLSEGIRFSEENSESWLEIIASLTWEAAQIIKPNEGKAMDPAAYVKVKCVASGSHSQSQLIKGLVFKKNAAHKHMSTKYKNPRLLLFLGVLGQRANELSSFQSMKQDDYMKSITDIIEICHPNLVLVEKSVSRDVQEWLLAKGITLVFDMKLGRLERLAQCTGSQIVSSTDAAMNLKLKQIDSFYIKKYVEEHNSSSEGGRKPSKTLMFFDGCPRPLGCTILLRGAPSDELKKVKRVVQYAVFAAYHLIHQTFYLIDQRANFSGMHTVKGNGSVRGKMVVSNGHGAGSSRSISSPEGFSADKVADHTSDIPISDGLGESGSCERMRIHSDLKSESNSNHGVDSHENDLYKKDLQLTINDVPHSKNLHSLTTQFIHPGQLLSSLPIFSDEKMCDGEETPRDKTCNGGEVDASHKANMINFRKGASDIVDGNPEVQMPQVDGSGSVLDPQGILVLLSRRNEKSGAVCEQSHLSRIQFYRNFDVSLGRFLHDNLLNQRHRCSACDELPESHSYCYTHRNGKLTVLVKRLPRKQVLPGEAQGKLWMWSLCLKCQLENGAPKPTRRVVMSTEALGLSFGKFLELSFSSRSPTSRICGHSLNRDCLRFFGYSSVDIYVASMPPLIVEFNNPNRQEWLRNEAKNKIAPKSSGSLVGPIRELSEVEEMLRQENSEFEASLLKAINNNGPVGRSVYEILGLNRLNQELLLELYVWDRRLHHLLHSTRNNTTEYATEETQPCQQMGDTYKDNKSIENQYIKNLSELASDHGTGRHVQVSNHVPKDLNLDSSTAISNSFNTEGAEIPIMEISEGGNSSGSSNDVLKSIIAGQDGDANFSSVTVNHGLSSLDDQDYGLSISDIPITSEEPKDISDSTEMVRDIPITSEEPSGSQSTDSELQPEEVANESVLREPSSTVSKEQYPGVVTVPEYSLSTKAQEAEDWIWKPFSETRKAYRKDLHRGYSQKFEFIHSYTPLYLSPMDQLVTQERARLHFPVGSDDIVSVYEDEFTSIIACALAISQEQYNSSDNLVEKEMGTTSKGEPEKTFEKSQSLTSEGSTVSSYWSSMSSFDGEGMRLSSSASSEELSTSGSESFLSDPWLSSESVHPEIQVGEKSSVKSRYSVVCIHAKQFYALRKQCCPSEISYISSLSRCKKWDAQGGKSKAFFAKTLDDRFIIKQIKRTELDSFIKFASDYFKYISHSLKSGSQTCLAKILGVYQVTIRPSKNSKELKIDLIVMENVLFGRNISRQYDLKGATYSRFVTDSDDPKAVFLDENFIKDMVDQCHGLFIAFGSG</sequence>
<dbReference type="FunFam" id="3.30.800.10:FF:000007">
    <property type="entry name" value="Putative 1-phosphatidylinositol-4-phosphate 5-kinase/ zinc ion binding family"/>
    <property type="match status" value="1"/>
</dbReference>
<keyword evidence="2" id="KW-0547">Nucleotide-binding</keyword>
<comment type="caution">
    <text evidence="5">The sequence shown here is derived from an EMBL/GenBank/DDBJ whole genome shotgun (WGS) entry which is preliminary data.</text>
</comment>
<keyword evidence="6" id="KW-1185">Reference proteome</keyword>
<dbReference type="Gene3D" id="3.30.800.10">
    <property type="entry name" value="Phosphatidylinositol Phosphate Kinase II Beta"/>
    <property type="match status" value="1"/>
</dbReference>
<dbReference type="EC" id="2.7.1.150" evidence="1"/>
<reference evidence="5" key="1">
    <citation type="journal article" date="2023" name="Nat. Commun.">
        <title>Diploid and tetraploid genomes of Acorus and the evolution of monocots.</title>
        <authorList>
            <person name="Ma L."/>
            <person name="Liu K.W."/>
            <person name="Li Z."/>
            <person name="Hsiao Y.Y."/>
            <person name="Qi Y."/>
            <person name="Fu T."/>
            <person name="Tang G.D."/>
            <person name="Zhang D."/>
            <person name="Sun W.H."/>
            <person name="Liu D.K."/>
            <person name="Li Y."/>
            <person name="Chen G.Z."/>
            <person name="Liu X.D."/>
            <person name="Liao X.Y."/>
            <person name="Jiang Y.T."/>
            <person name="Yu X."/>
            <person name="Hao Y."/>
            <person name="Huang J."/>
            <person name="Zhao X.W."/>
            <person name="Ke S."/>
            <person name="Chen Y.Y."/>
            <person name="Wu W.L."/>
            <person name="Hsu J.L."/>
            <person name="Lin Y.F."/>
            <person name="Huang M.D."/>
            <person name="Li C.Y."/>
            <person name="Huang L."/>
            <person name="Wang Z.W."/>
            <person name="Zhao X."/>
            <person name="Zhong W.Y."/>
            <person name="Peng D.H."/>
            <person name="Ahmad S."/>
            <person name="Lan S."/>
            <person name="Zhang J.S."/>
            <person name="Tsai W.C."/>
            <person name="Van de Peer Y."/>
            <person name="Liu Z.J."/>
        </authorList>
    </citation>
    <scope>NUCLEOTIDE SEQUENCE</scope>
    <source>
        <strain evidence="5">CP</strain>
    </source>
</reference>
<feature type="region of interest" description="Disordered" evidence="3">
    <location>
        <begin position="51"/>
        <end position="130"/>
    </location>
</feature>
<feature type="region of interest" description="Disordered" evidence="3">
    <location>
        <begin position="1039"/>
        <end position="1075"/>
    </location>
</feature>
<organism evidence="5 6">
    <name type="scientific">Acorus calamus</name>
    <name type="common">Sweet flag</name>
    <dbReference type="NCBI Taxonomy" id="4465"/>
    <lineage>
        <taxon>Eukaryota</taxon>
        <taxon>Viridiplantae</taxon>
        <taxon>Streptophyta</taxon>
        <taxon>Embryophyta</taxon>
        <taxon>Tracheophyta</taxon>
        <taxon>Spermatophyta</taxon>
        <taxon>Magnoliopsida</taxon>
        <taxon>Liliopsida</taxon>
        <taxon>Acoraceae</taxon>
        <taxon>Acorus</taxon>
    </lineage>
</organism>
<keyword evidence="2" id="KW-0808">Transferase</keyword>
<dbReference type="SUPFAM" id="SSF52029">
    <property type="entry name" value="GroEL apical domain-like"/>
    <property type="match status" value="1"/>
</dbReference>
<dbReference type="PANTHER" id="PTHR45748">
    <property type="entry name" value="1-PHOSPHATIDYLINOSITOL 3-PHOSPHATE 5-KINASE-RELATED"/>
    <property type="match status" value="1"/>
</dbReference>
<evidence type="ECO:0000256" key="3">
    <source>
        <dbReference type="SAM" id="MobiDB-lite"/>
    </source>
</evidence>
<dbReference type="GO" id="GO:0010008">
    <property type="term" value="C:endosome membrane"/>
    <property type="evidence" value="ECO:0007669"/>
    <property type="project" value="TreeGrafter"/>
</dbReference>
<name>A0AAV9CFT5_ACOCL</name>
<dbReference type="Proteomes" id="UP001180020">
    <property type="component" value="Unassembled WGS sequence"/>
</dbReference>
<evidence type="ECO:0000313" key="5">
    <source>
        <dbReference type="EMBL" id="KAK1287138.1"/>
    </source>
</evidence>
<protein>
    <recommendedName>
        <fullName evidence="1">1-phosphatidylinositol-3-phosphate 5-kinase</fullName>
        <ecNumber evidence="1">2.7.1.150</ecNumber>
    </recommendedName>
</protein>
<dbReference type="InterPro" id="IPR002498">
    <property type="entry name" value="PInositol-4-P-4/5-kinase_core"/>
</dbReference>
<dbReference type="PANTHER" id="PTHR45748:SF4">
    <property type="entry name" value="1-PHOSPHATIDYLINOSITOL-3-PHOSPHATE 5-KINASE FAB1D-RELATED"/>
    <property type="match status" value="1"/>
</dbReference>
<dbReference type="SUPFAM" id="SSF56104">
    <property type="entry name" value="SAICAR synthase-like"/>
    <property type="match status" value="1"/>
</dbReference>
<evidence type="ECO:0000259" key="4">
    <source>
        <dbReference type="PROSITE" id="PS51455"/>
    </source>
</evidence>
<gene>
    <name evidence="5" type="primary">FAB1D</name>
    <name evidence="5" type="ORF">QJS10_CPB19g00168</name>
</gene>
<keyword evidence="2" id="KW-0418">Kinase</keyword>
<dbReference type="InterPro" id="IPR027409">
    <property type="entry name" value="GroEL-like_apical_dom_sf"/>
</dbReference>
<dbReference type="CDD" id="cd03334">
    <property type="entry name" value="Fab1_TCP"/>
    <property type="match status" value="1"/>
</dbReference>
<feature type="compositionally biased region" description="Polar residues" evidence="3">
    <location>
        <begin position="66"/>
        <end position="76"/>
    </location>
</feature>
<feature type="compositionally biased region" description="Acidic residues" evidence="3">
    <location>
        <begin position="104"/>
        <end position="122"/>
    </location>
</feature>
<dbReference type="Gene3D" id="3.50.7.10">
    <property type="entry name" value="GroEL"/>
    <property type="match status" value="1"/>
</dbReference>
<dbReference type="SUPFAM" id="SSF54849">
    <property type="entry name" value="GroEL-intermediate domain like"/>
    <property type="match status" value="1"/>
</dbReference>
<feature type="region of interest" description="Disordered" evidence="3">
    <location>
        <begin position="1"/>
        <end position="23"/>
    </location>
</feature>